<dbReference type="AlphaFoldDB" id="A0A839DY77"/>
<dbReference type="InterPro" id="IPR053140">
    <property type="entry name" value="GDSL_Rv0518-like"/>
</dbReference>
<dbReference type="EMBL" id="JACGWZ010000005">
    <property type="protein sequence ID" value="MBA8826444.1"/>
    <property type="molecule type" value="Genomic_DNA"/>
</dbReference>
<dbReference type="Pfam" id="PF13472">
    <property type="entry name" value="Lipase_GDSL_2"/>
    <property type="match status" value="1"/>
</dbReference>
<dbReference type="InterPro" id="IPR036514">
    <property type="entry name" value="SGNH_hydro_sf"/>
</dbReference>
<dbReference type="PANTHER" id="PTHR43784">
    <property type="entry name" value="GDSL-LIKE LIPASE/ACYLHYDROLASE, PUTATIVE (AFU_ORTHOLOGUE AFUA_2G00820)-RELATED"/>
    <property type="match status" value="1"/>
</dbReference>
<accession>A0A839DY77</accession>
<dbReference type="Proteomes" id="UP000569329">
    <property type="component" value="Unassembled WGS sequence"/>
</dbReference>
<sequence length="427" mass="45222">MNTNTQGTTTFRAGVLHWLIVLTVPVLLVLPSASAAGHPPHAGKDWVGSWAAAVTPPAADRPAVRDFRNRTLRQVVHLSVGGDRLRLRLTNVHGTEPLTVGAATVAVRTGKTGTPKVDPEKLAEVTFNGEPATTIPVGAEWVSDPVDVAVPDDGDLVISIHLPKATGRASVHYEGLARSFAAPGRATGDPGGAYSAIGTSRYFLDGVDVHSEADGSVVFFGDSITDGVESELGADHRYPDVVADRLVRRPDAHELGVLNAGLSANRLLTDAGLGGEAALTRFARDVLGQTGVRTVVLLEGINDIHNSYGTVDPERLIDVYEQFITRAHQAGVRVVGGTITPFEGAPRHTAEGEERRQAVNSWIRHSGAFDAVVDFDAALRDPEHPTRLAPRFDTGDHVHPNDAGLAGMAGTVDLSALDRSPGRAFRN</sequence>
<protein>
    <submittedName>
        <fullName evidence="2">Lysophospholipase L1-like esterase</fullName>
    </submittedName>
</protein>
<dbReference type="PANTHER" id="PTHR43784:SF2">
    <property type="entry name" value="GDSL-LIKE LIPASE_ACYLHYDROLASE, PUTATIVE (AFU_ORTHOLOGUE AFUA_2G00820)-RELATED"/>
    <property type="match status" value="1"/>
</dbReference>
<dbReference type="RefSeq" id="WP_328796397.1">
    <property type="nucleotide sequence ID" value="NZ_JACGWZ010000005.1"/>
</dbReference>
<dbReference type="CDD" id="cd01830">
    <property type="entry name" value="XynE_like"/>
    <property type="match status" value="1"/>
</dbReference>
<gene>
    <name evidence="2" type="ORF">FHX42_003820</name>
</gene>
<evidence type="ECO:0000259" key="1">
    <source>
        <dbReference type="Pfam" id="PF13472"/>
    </source>
</evidence>
<organism evidence="2 3">
    <name type="scientific">Halosaccharopolyspora lacisalsi</name>
    <dbReference type="NCBI Taxonomy" id="1000566"/>
    <lineage>
        <taxon>Bacteria</taxon>
        <taxon>Bacillati</taxon>
        <taxon>Actinomycetota</taxon>
        <taxon>Actinomycetes</taxon>
        <taxon>Pseudonocardiales</taxon>
        <taxon>Pseudonocardiaceae</taxon>
        <taxon>Halosaccharopolyspora</taxon>
    </lineage>
</organism>
<evidence type="ECO:0000313" key="3">
    <source>
        <dbReference type="Proteomes" id="UP000569329"/>
    </source>
</evidence>
<dbReference type="Gene3D" id="3.40.50.1110">
    <property type="entry name" value="SGNH hydrolase"/>
    <property type="match status" value="1"/>
</dbReference>
<name>A0A839DY77_9PSEU</name>
<reference evidence="2 3" key="1">
    <citation type="submission" date="2020-07" db="EMBL/GenBank/DDBJ databases">
        <title>Sequencing the genomes of 1000 actinobacteria strains.</title>
        <authorList>
            <person name="Klenk H.-P."/>
        </authorList>
    </citation>
    <scope>NUCLEOTIDE SEQUENCE [LARGE SCALE GENOMIC DNA]</scope>
    <source>
        <strain evidence="2 3">DSM 45975</strain>
    </source>
</reference>
<evidence type="ECO:0000313" key="2">
    <source>
        <dbReference type="EMBL" id="MBA8826444.1"/>
    </source>
</evidence>
<feature type="domain" description="SGNH hydrolase-type esterase" evidence="1">
    <location>
        <begin position="219"/>
        <end position="404"/>
    </location>
</feature>
<dbReference type="SUPFAM" id="SSF52266">
    <property type="entry name" value="SGNH hydrolase"/>
    <property type="match status" value="1"/>
</dbReference>
<dbReference type="InterPro" id="IPR013830">
    <property type="entry name" value="SGNH_hydro"/>
</dbReference>
<proteinExistence type="predicted"/>
<keyword evidence="3" id="KW-1185">Reference proteome</keyword>
<comment type="caution">
    <text evidence="2">The sequence shown here is derived from an EMBL/GenBank/DDBJ whole genome shotgun (WGS) entry which is preliminary data.</text>
</comment>